<evidence type="ECO:0000256" key="1">
    <source>
        <dbReference type="SAM" id="MobiDB-lite"/>
    </source>
</evidence>
<feature type="compositionally biased region" description="Low complexity" evidence="1">
    <location>
        <begin position="44"/>
        <end position="59"/>
    </location>
</feature>
<dbReference type="Pfam" id="PF00069">
    <property type="entry name" value="Pkinase"/>
    <property type="match status" value="1"/>
</dbReference>
<gene>
    <name evidence="3" type="ORF">KFK09_018756</name>
</gene>
<evidence type="ECO:0000313" key="4">
    <source>
        <dbReference type="Proteomes" id="UP000829196"/>
    </source>
</evidence>
<evidence type="ECO:0000259" key="2">
    <source>
        <dbReference type="PROSITE" id="PS50011"/>
    </source>
</evidence>
<dbReference type="GO" id="GO:0004672">
    <property type="term" value="F:protein kinase activity"/>
    <property type="evidence" value="ECO:0007669"/>
    <property type="project" value="InterPro"/>
</dbReference>
<evidence type="ECO:0000313" key="3">
    <source>
        <dbReference type="EMBL" id="KAI0500542.1"/>
    </source>
</evidence>
<name>A0A8T3AXX4_DENNO</name>
<dbReference type="AlphaFoldDB" id="A0A8T3AXX4"/>
<organism evidence="3 4">
    <name type="scientific">Dendrobium nobile</name>
    <name type="common">Orchid</name>
    <dbReference type="NCBI Taxonomy" id="94219"/>
    <lineage>
        <taxon>Eukaryota</taxon>
        <taxon>Viridiplantae</taxon>
        <taxon>Streptophyta</taxon>
        <taxon>Embryophyta</taxon>
        <taxon>Tracheophyta</taxon>
        <taxon>Spermatophyta</taxon>
        <taxon>Magnoliopsida</taxon>
        <taxon>Liliopsida</taxon>
        <taxon>Asparagales</taxon>
        <taxon>Orchidaceae</taxon>
        <taxon>Epidendroideae</taxon>
        <taxon>Malaxideae</taxon>
        <taxon>Dendrobiinae</taxon>
        <taxon>Dendrobium</taxon>
    </lineage>
</organism>
<dbReference type="Gene3D" id="1.10.510.10">
    <property type="entry name" value="Transferase(Phosphotransferase) domain 1"/>
    <property type="match status" value="1"/>
</dbReference>
<accession>A0A8T3AXX4</accession>
<dbReference type="PROSITE" id="PS50011">
    <property type="entry name" value="PROTEIN_KINASE_DOM"/>
    <property type="match status" value="1"/>
</dbReference>
<comment type="caution">
    <text evidence="3">The sequence shown here is derived from an EMBL/GenBank/DDBJ whole genome shotgun (WGS) entry which is preliminary data.</text>
</comment>
<protein>
    <recommendedName>
        <fullName evidence="2">Protein kinase domain-containing protein</fullName>
    </recommendedName>
</protein>
<dbReference type="Proteomes" id="UP000829196">
    <property type="component" value="Unassembled WGS sequence"/>
</dbReference>
<feature type="compositionally biased region" description="Low complexity" evidence="1">
    <location>
        <begin position="27"/>
        <end position="38"/>
    </location>
</feature>
<feature type="domain" description="Protein kinase" evidence="2">
    <location>
        <begin position="74"/>
        <end position="425"/>
    </location>
</feature>
<dbReference type="SUPFAM" id="SSF56112">
    <property type="entry name" value="Protein kinase-like (PK-like)"/>
    <property type="match status" value="1"/>
</dbReference>
<dbReference type="GO" id="GO:0005524">
    <property type="term" value="F:ATP binding"/>
    <property type="evidence" value="ECO:0007669"/>
    <property type="project" value="InterPro"/>
</dbReference>
<dbReference type="OrthoDB" id="4062651at2759"/>
<dbReference type="PANTHER" id="PTHR46863:SF1">
    <property type="entry name" value="PROTEIN KINASE SUPERFAMILY PROTEIN"/>
    <property type="match status" value="1"/>
</dbReference>
<dbReference type="SMR" id="A0A8T3AXX4"/>
<dbReference type="PANTHER" id="PTHR46863">
    <property type="entry name" value="OS09G0572100 PROTEIN"/>
    <property type="match status" value="1"/>
</dbReference>
<reference evidence="3" key="1">
    <citation type="journal article" date="2022" name="Front. Genet.">
        <title>Chromosome-Scale Assembly of the Dendrobium nobile Genome Provides Insights Into the Molecular Mechanism of the Biosynthesis of the Medicinal Active Ingredient of Dendrobium.</title>
        <authorList>
            <person name="Xu Q."/>
            <person name="Niu S.-C."/>
            <person name="Li K.-L."/>
            <person name="Zheng P.-J."/>
            <person name="Zhang X.-J."/>
            <person name="Jia Y."/>
            <person name="Liu Y."/>
            <person name="Niu Y.-X."/>
            <person name="Yu L.-H."/>
            <person name="Chen D.-F."/>
            <person name="Zhang G.-Q."/>
        </authorList>
    </citation>
    <scope>NUCLEOTIDE SEQUENCE</scope>
    <source>
        <tissue evidence="3">Leaf</tissue>
    </source>
</reference>
<dbReference type="Gene3D" id="3.30.200.20">
    <property type="entry name" value="Phosphorylase Kinase, domain 1"/>
    <property type="match status" value="1"/>
</dbReference>
<dbReference type="InterPro" id="IPR000719">
    <property type="entry name" value="Prot_kinase_dom"/>
</dbReference>
<dbReference type="InterPro" id="IPR011009">
    <property type="entry name" value="Kinase-like_dom_sf"/>
</dbReference>
<feature type="region of interest" description="Disordered" evidence="1">
    <location>
        <begin position="1"/>
        <end position="59"/>
    </location>
</feature>
<sequence length="447" mass="48435">MPERRISSPPIVRSDSPMCGSRGDAQASEPRPRSATRSTRSRSSEAVTSASSSSFTPSIPTITDSSSAAAAATTSSSSSLSISSIASLRGSLPEKPILFPSAEIAAATNNFLAKRISPSSSSSWRCSLRGHDTVVIQRSFRGDPAALRSRLAAVCKSHHRSIVRLLGASLSDDRIFLVYDFVAGASLADCLRNQRNPNFTPLSSWISRIQVASDLAQGLEYIHDHSAGGGIVHNRIKSSAIIVTELHFNAMICHFGASFLAGEIPEEASTSRSKMNRVDSHLKKINGTRGYLAPEVVAGGVVSRRSDVFALGVLLLELISGEVPIKLKFDPVSKEYQSTSLIQMARDVFGEAGLEEEGTQAAAESDLVEGRRMRIRQWVDRRLKDSFPVDVVEDLMGIALRCVEVEAEKRPSMAWVQGKVSRLFLKSKVWAERVRPPADFSVSLAPR</sequence>
<proteinExistence type="predicted"/>
<dbReference type="EMBL" id="JAGYWB010000013">
    <property type="protein sequence ID" value="KAI0500542.1"/>
    <property type="molecule type" value="Genomic_DNA"/>
</dbReference>
<keyword evidence="4" id="KW-1185">Reference proteome</keyword>